<comment type="caution">
    <text evidence="1">The sequence shown here is derived from an EMBL/GenBank/DDBJ whole genome shotgun (WGS) entry which is preliminary data.</text>
</comment>
<sequence length="160" mass="18810">MDNTIYLQISTVYEPAKDIRRCKIIELIKVKHDQFRTIKREYVELDFAIVPEMSGFIDRFYDPVTNLEHYFISNLFRENVSIGLVRYAGSTIDDRVEGVICKEVFVSSDGDSREFIVIETLVNDGFIIRTLHRWFGVTNVLLFVKEDRVEYDIGSQKWLN</sequence>
<evidence type="ECO:0000313" key="2">
    <source>
        <dbReference type="Proteomes" id="UP000031512"/>
    </source>
</evidence>
<dbReference type="KEGG" id="beq:BEWA_016940"/>
<evidence type="ECO:0000313" key="1">
    <source>
        <dbReference type="EMBL" id="EKX72015.1"/>
    </source>
</evidence>
<accession>L1L9Z3</accession>
<dbReference type="Proteomes" id="UP000031512">
    <property type="component" value="Unassembled WGS sequence"/>
</dbReference>
<organism evidence="1 2">
    <name type="scientific">Theileria equi strain WA</name>
    <dbReference type="NCBI Taxonomy" id="1537102"/>
    <lineage>
        <taxon>Eukaryota</taxon>
        <taxon>Sar</taxon>
        <taxon>Alveolata</taxon>
        <taxon>Apicomplexa</taxon>
        <taxon>Aconoidasida</taxon>
        <taxon>Piroplasmida</taxon>
        <taxon>Theileriidae</taxon>
        <taxon>Theileria</taxon>
    </lineage>
</organism>
<dbReference type="EMBL" id="ACOU01000008">
    <property type="protein sequence ID" value="EKX72015.1"/>
    <property type="molecule type" value="Genomic_DNA"/>
</dbReference>
<name>L1L9Z3_THEEQ</name>
<reference evidence="1 2" key="1">
    <citation type="journal article" date="2012" name="BMC Genomics">
        <title>Comparative genomic analysis and phylogenetic position of Theileria equi.</title>
        <authorList>
            <person name="Kappmeyer L.S."/>
            <person name="Thiagarajan M."/>
            <person name="Herndon D.R."/>
            <person name="Ramsay J.D."/>
            <person name="Caler E."/>
            <person name="Djikeng A."/>
            <person name="Gillespie J.J."/>
            <person name="Lau A.O."/>
            <person name="Roalson E.H."/>
            <person name="Silva J.C."/>
            <person name="Silva M.G."/>
            <person name="Suarez C.E."/>
            <person name="Ueti M.W."/>
            <person name="Nene V.M."/>
            <person name="Mealey R.H."/>
            <person name="Knowles D.P."/>
            <person name="Brayton K.A."/>
        </authorList>
    </citation>
    <scope>NUCLEOTIDE SEQUENCE [LARGE SCALE GENOMIC DNA]</scope>
    <source>
        <strain evidence="1 2">WA</strain>
    </source>
</reference>
<proteinExistence type="predicted"/>
<dbReference type="GeneID" id="15804931"/>
<dbReference type="AlphaFoldDB" id="L1L9Z3"/>
<dbReference type="VEuPathDB" id="PiroplasmaDB:BEWA_016940"/>
<keyword evidence="2" id="KW-1185">Reference proteome</keyword>
<protein>
    <submittedName>
        <fullName evidence="1">Uncharacterized protein</fullName>
    </submittedName>
</protein>
<dbReference type="RefSeq" id="XP_004831467.1">
    <property type="nucleotide sequence ID" value="XM_004831410.1"/>
</dbReference>
<gene>
    <name evidence="1" type="ORF">BEWA_016940</name>
</gene>